<evidence type="ECO:0000313" key="3">
    <source>
        <dbReference type="EMBL" id="KAJ8773105.1"/>
    </source>
</evidence>
<feature type="region of interest" description="Disordered" evidence="1">
    <location>
        <begin position="1"/>
        <end position="115"/>
    </location>
</feature>
<keyword evidence="2" id="KW-0812">Transmembrane</keyword>
<reference evidence="3 4" key="1">
    <citation type="submission" date="2021-09" db="EMBL/GenBank/DDBJ databases">
        <title>Genomic insights and catalytic innovation underlie evolution of tropane alkaloids biosynthesis.</title>
        <authorList>
            <person name="Wang Y.-J."/>
            <person name="Tian T."/>
            <person name="Huang J.-P."/>
            <person name="Huang S.-X."/>
        </authorList>
    </citation>
    <scope>NUCLEOTIDE SEQUENCE [LARGE SCALE GENOMIC DNA]</scope>
    <source>
        <strain evidence="3">KIB-2018</strain>
        <tissue evidence="3">Leaf</tissue>
    </source>
</reference>
<feature type="compositionally biased region" description="Basic and acidic residues" evidence="1">
    <location>
        <begin position="68"/>
        <end position="100"/>
    </location>
</feature>
<sequence length="161" mass="18288">MDSSQAFPHKKAAYEDNVKNENEDNIGIAGVDDEIHDHFHDTIEQGAEHNGDKMGESKENVNEETERDESKENVHEDSNSERGTGDDNNKGDRIESKETYNEEITGSNNQEMNKNTSEQKKIVGENQETKMLNIACEVFFYVCLSIYCLTVPDSSIFLYVK</sequence>
<comment type="caution">
    <text evidence="3">The sequence shown here is derived from an EMBL/GenBank/DDBJ whole genome shotgun (WGS) entry which is preliminary data.</text>
</comment>
<protein>
    <submittedName>
        <fullName evidence="3">Uncharacterized protein</fullName>
    </submittedName>
</protein>
<evidence type="ECO:0000256" key="1">
    <source>
        <dbReference type="SAM" id="MobiDB-lite"/>
    </source>
</evidence>
<keyword evidence="2" id="KW-0472">Membrane</keyword>
<keyword evidence="4" id="KW-1185">Reference proteome</keyword>
<accession>A0AAV8U425</accession>
<feature type="compositionally biased region" description="Basic and acidic residues" evidence="1">
    <location>
        <begin position="33"/>
        <end position="61"/>
    </location>
</feature>
<evidence type="ECO:0000256" key="2">
    <source>
        <dbReference type="SAM" id="Phobius"/>
    </source>
</evidence>
<feature type="transmembrane region" description="Helical" evidence="2">
    <location>
        <begin position="138"/>
        <end position="160"/>
    </location>
</feature>
<gene>
    <name evidence="3" type="ORF">K2173_028282</name>
</gene>
<dbReference type="AlphaFoldDB" id="A0AAV8U425"/>
<proteinExistence type="predicted"/>
<evidence type="ECO:0000313" key="4">
    <source>
        <dbReference type="Proteomes" id="UP001159364"/>
    </source>
</evidence>
<dbReference type="Proteomes" id="UP001159364">
    <property type="component" value="Linkage Group LG02"/>
</dbReference>
<name>A0AAV8U425_9ROSI</name>
<dbReference type="EMBL" id="JAIWQS010000002">
    <property type="protein sequence ID" value="KAJ8773105.1"/>
    <property type="molecule type" value="Genomic_DNA"/>
</dbReference>
<feature type="compositionally biased region" description="Polar residues" evidence="1">
    <location>
        <begin position="102"/>
        <end position="115"/>
    </location>
</feature>
<keyword evidence="2" id="KW-1133">Transmembrane helix</keyword>
<feature type="compositionally biased region" description="Basic and acidic residues" evidence="1">
    <location>
        <begin position="12"/>
        <end position="22"/>
    </location>
</feature>
<organism evidence="3 4">
    <name type="scientific">Erythroxylum novogranatense</name>
    <dbReference type="NCBI Taxonomy" id="1862640"/>
    <lineage>
        <taxon>Eukaryota</taxon>
        <taxon>Viridiplantae</taxon>
        <taxon>Streptophyta</taxon>
        <taxon>Embryophyta</taxon>
        <taxon>Tracheophyta</taxon>
        <taxon>Spermatophyta</taxon>
        <taxon>Magnoliopsida</taxon>
        <taxon>eudicotyledons</taxon>
        <taxon>Gunneridae</taxon>
        <taxon>Pentapetalae</taxon>
        <taxon>rosids</taxon>
        <taxon>fabids</taxon>
        <taxon>Malpighiales</taxon>
        <taxon>Erythroxylaceae</taxon>
        <taxon>Erythroxylum</taxon>
    </lineage>
</organism>